<dbReference type="PANTHER" id="PTHR34290:SF2">
    <property type="entry name" value="OS04G0668800 PROTEIN"/>
    <property type="match status" value="1"/>
</dbReference>
<dbReference type="AlphaFoldDB" id="A0A4Y3HTF6"/>
<dbReference type="GO" id="GO:0015035">
    <property type="term" value="F:protein-disulfide reductase activity"/>
    <property type="evidence" value="ECO:0007669"/>
    <property type="project" value="InterPro"/>
</dbReference>
<gene>
    <name evidence="1" type="ORF">VIN01S_11600</name>
</gene>
<accession>A0A4Y3HTF6</accession>
<dbReference type="Proteomes" id="UP000318717">
    <property type="component" value="Unassembled WGS sequence"/>
</dbReference>
<evidence type="ECO:0000313" key="2">
    <source>
        <dbReference type="Proteomes" id="UP000318717"/>
    </source>
</evidence>
<organism evidence="1 2">
    <name type="scientific">Vibrio inusitatus NBRC 102082</name>
    <dbReference type="NCBI Taxonomy" id="1219070"/>
    <lineage>
        <taxon>Bacteria</taxon>
        <taxon>Pseudomonadati</taxon>
        <taxon>Pseudomonadota</taxon>
        <taxon>Gammaproteobacteria</taxon>
        <taxon>Vibrionales</taxon>
        <taxon>Vibrionaceae</taxon>
        <taxon>Vibrio</taxon>
    </lineage>
</organism>
<protein>
    <submittedName>
        <fullName evidence="1">Redox protein</fullName>
    </submittedName>
</protein>
<dbReference type="Pfam" id="PF04134">
    <property type="entry name" value="DCC1-like"/>
    <property type="match status" value="1"/>
</dbReference>
<name>A0A4Y3HTF6_9VIBR</name>
<reference evidence="1 2" key="1">
    <citation type="submission" date="2019-06" db="EMBL/GenBank/DDBJ databases">
        <title>Whole genome shotgun sequence of Vibrio inusitatus NBRC 102082.</title>
        <authorList>
            <person name="Hosoyama A."/>
            <person name="Uohara A."/>
            <person name="Ohji S."/>
            <person name="Ichikawa N."/>
        </authorList>
    </citation>
    <scope>NUCLEOTIDE SEQUENCE [LARGE SCALE GENOMIC DNA]</scope>
    <source>
        <strain evidence="1 2">NBRC 102082</strain>
    </source>
</reference>
<evidence type="ECO:0000313" key="1">
    <source>
        <dbReference type="EMBL" id="GEA50356.1"/>
    </source>
</evidence>
<dbReference type="PANTHER" id="PTHR34290">
    <property type="entry name" value="SI:CH73-390P7.2"/>
    <property type="match status" value="1"/>
</dbReference>
<dbReference type="OrthoDB" id="5294764at2"/>
<sequence length="127" mass="14814">MGQFTLFYDGTCPLCVKEMTSLKKHDESNQLLLVDIHDQNFTDYPYIDAKQASVMLHALNEEGKLLLGLDVTYQAWSRVGKGWVYAPTRWIILRPLCDKIYLWFAKNRYSISRWLTGSSRCESCRLK</sequence>
<dbReference type="EMBL" id="BJLF01000004">
    <property type="protein sequence ID" value="GEA50356.1"/>
    <property type="molecule type" value="Genomic_DNA"/>
</dbReference>
<proteinExistence type="predicted"/>
<dbReference type="InterPro" id="IPR044691">
    <property type="entry name" value="DCC1_Trx"/>
</dbReference>
<dbReference type="RefSeq" id="WP_141344747.1">
    <property type="nucleotide sequence ID" value="NZ_BJLF01000004.1"/>
</dbReference>
<keyword evidence="2" id="KW-1185">Reference proteome</keyword>
<dbReference type="InterPro" id="IPR007263">
    <property type="entry name" value="DCC1-like"/>
</dbReference>
<comment type="caution">
    <text evidence="1">The sequence shown here is derived from an EMBL/GenBank/DDBJ whole genome shotgun (WGS) entry which is preliminary data.</text>
</comment>